<dbReference type="Pfam" id="PF00226">
    <property type="entry name" value="DnaJ"/>
    <property type="match status" value="1"/>
</dbReference>
<dbReference type="GO" id="GO:0044183">
    <property type="term" value="F:protein folding chaperone"/>
    <property type="evidence" value="ECO:0007669"/>
    <property type="project" value="TreeGrafter"/>
</dbReference>
<feature type="region of interest" description="Disordered" evidence="1">
    <location>
        <begin position="1"/>
        <end position="37"/>
    </location>
</feature>
<organism evidence="4 5">
    <name type="scientific">Trichophyton rubrum</name>
    <name type="common">Athlete's foot fungus</name>
    <name type="synonym">Epidermophyton rubrum</name>
    <dbReference type="NCBI Taxonomy" id="5551"/>
    <lineage>
        <taxon>Eukaryota</taxon>
        <taxon>Fungi</taxon>
        <taxon>Dikarya</taxon>
        <taxon>Ascomycota</taxon>
        <taxon>Pezizomycotina</taxon>
        <taxon>Eurotiomycetes</taxon>
        <taxon>Eurotiomycetidae</taxon>
        <taxon>Onygenales</taxon>
        <taxon>Arthrodermataceae</taxon>
        <taxon>Trichophyton</taxon>
    </lineage>
</organism>
<evidence type="ECO:0000313" key="5">
    <source>
        <dbReference type="Proteomes" id="UP000243015"/>
    </source>
</evidence>
<dbReference type="CDD" id="cd06257">
    <property type="entry name" value="DnaJ"/>
    <property type="match status" value="1"/>
</dbReference>
<dbReference type="GO" id="GO:0005634">
    <property type="term" value="C:nucleus"/>
    <property type="evidence" value="ECO:0007669"/>
    <property type="project" value="TreeGrafter"/>
</dbReference>
<keyword evidence="2" id="KW-1133">Transmembrane helix</keyword>
<evidence type="ECO:0000256" key="1">
    <source>
        <dbReference type="SAM" id="MobiDB-lite"/>
    </source>
</evidence>
<dbReference type="PANTHER" id="PTHR43948:SF21">
    <property type="entry name" value="DNAJ DOMAIN-CONTAINING PROTEIN"/>
    <property type="match status" value="1"/>
</dbReference>
<evidence type="ECO:0000313" key="4">
    <source>
        <dbReference type="EMBL" id="OAL66242.1"/>
    </source>
</evidence>
<sequence length="309" mass="33972">MKILQQYSENGGTDPSRAALKYHPDRVPLTSPERPERTKKFQQVNDAYYTLSDKNRRSAYTTAYNTKTGYFKNAYAPPPQSNEYSAEQFGDFFEEMLRENGMMNGGRGGVGADDPGSKKYDLNVSGAWFWSIMGAIGGAILGFIIANAAGMVAGMVLGNRIGTYGLRGHVTVPWLVRRVHPPSPVSHENGPELGAFWPRAKASMDGNNLTLVSRIDKLEAREEKYLKIRANLQIGNMISKSATIPKGDTSDSATNKGASDSTNRAIQRGRDAKKKDLAKAGIPSKFWPAIQDMGPYIKARNISAHESYE</sequence>
<accession>A0A178F1D7</accession>
<feature type="compositionally biased region" description="Basic and acidic residues" evidence="1">
    <location>
        <begin position="268"/>
        <end position="277"/>
    </location>
</feature>
<proteinExistence type="predicted"/>
<dbReference type="InterPro" id="IPR001623">
    <property type="entry name" value="DnaJ_domain"/>
</dbReference>
<feature type="compositionally biased region" description="Polar residues" evidence="1">
    <location>
        <begin position="250"/>
        <end position="265"/>
    </location>
</feature>
<protein>
    <submittedName>
        <fullName evidence="4">DnaJ chaperone (Caj1)</fullName>
    </submittedName>
</protein>
<keyword evidence="2" id="KW-0812">Transmembrane</keyword>
<feature type="region of interest" description="Disordered" evidence="1">
    <location>
        <begin position="241"/>
        <end position="277"/>
    </location>
</feature>
<comment type="caution">
    <text evidence="4">The sequence shown here is derived from an EMBL/GenBank/DDBJ whole genome shotgun (WGS) entry which is preliminary data.</text>
</comment>
<dbReference type="GO" id="GO:0005737">
    <property type="term" value="C:cytoplasm"/>
    <property type="evidence" value="ECO:0007669"/>
    <property type="project" value="TreeGrafter"/>
</dbReference>
<name>A0A178F1D7_TRIRU</name>
<dbReference type="VEuPathDB" id="FungiDB:TERG_01622"/>
<dbReference type="InterPro" id="IPR036869">
    <property type="entry name" value="J_dom_sf"/>
</dbReference>
<dbReference type="GO" id="GO:0051087">
    <property type="term" value="F:protein-folding chaperone binding"/>
    <property type="evidence" value="ECO:0007669"/>
    <property type="project" value="TreeGrafter"/>
</dbReference>
<dbReference type="PROSITE" id="PS50076">
    <property type="entry name" value="DNAJ_2"/>
    <property type="match status" value="1"/>
</dbReference>
<keyword evidence="2" id="KW-0472">Membrane</keyword>
<evidence type="ECO:0000259" key="3">
    <source>
        <dbReference type="PROSITE" id="PS50076"/>
    </source>
</evidence>
<evidence type="ECO:0000256" key="2">
    <source>
        <dbReference type="SAM" id="Phobius"/>
    </source>
</evidence>
<feature type="compositionally biased region" description="Polar residues" evidence="1">
    <location>
        <begin position="1"/>
        <end position="13"/>
    </location>
</feature>
<gene>
    <name evidence="4" type="ORF">A7C99_3350</name>
</gene>
<dbReference type="GO" id="GO:0051082">
    <property type="term" value="F:unfolded protein binding"/>
    <property type="evidence" value="ECO:0007669"/>
    <property type="project" value="TreeGrafter"/>
</dbReference>
<dbReference type="PANTHER" id="PTHR43948">
    <property type="entry name" value="DNAJ HOMOLOG SUBFAMILY B"/>
    <property type="match status" value="1"/>
</dbReference>
<dbReference type="Gene3D" id="1.10.287.110">
    <property type="entry name" value="DnaJ domain"/>
    <property type="match status" value="1"/>
</dbReference>
<feature type="transmembrane region" description="Helical" evidence="2">
    <location>
        <begin position="127"/>
        <end position="157"/>
    </location>
</feature>
<reference evidence="4 5" key="1">
    <citation type="submission" date="2016-05" db="EMBL/GenBank/DDBJ databases">
        <title>Genome sequencing of Trichophyton rubrum CMCC(F)T1i isolated from hair.</title>
        <authorList>
            <person name="Zhan P."/>
            <person name="Tao Y."/>
            <person name="Liu W."/>
        </authorList>
    </citation>
    <scope>NUCLEOTIDE SEQUENCE [LARGE SCALE GENOMIC DNA]</scope>
    <source>
        <strain evidence="5">CMCC(F)T1i</strain>
    </source>
</reference>
<dbReference type="SUPFAM" id="SSF46565">
    <property type="entry name" value="Chaperone J-domain"/>
    <property type="match status" value="1"/>
</dbReference>
<dbReference type="VEuPathDB" id="FungiDB:TERG_01621"/>
<dbReference type="Proteomes" id="UP000243015">
    <property type="component" value="Unassembled WGS sequence"/>
</dbReference>
<dbReference type="AlphaFoldDB" id="A0A178F1D7"/>
<feature type="domain" description="J" evidence="3">
    <location>
        <begin position="1"/>
        <end position="64"/>
    </location>
</feature>
<dbReference type="EMBL" id="LHPM01000013">
    <property type="protein sequence ID" value="OAL66242.1"/>
    <property type="molecule type" value="Genomic_DNA"/>
</dbReference>